<evidence type="ECO:0000313" key="6">
    <source>
        <dbReference type="EMBL" id="ADQ80161.1"/>
    </source>
</evidence>
<dbReference type="GO" id="GO:0004222">
    <property type="term" value="F:metalloendopeptidase activity"/>
    <property type="evidence" value="ECO:0007669"/>
    <property type="project" value="TreeGrafter"/>
</dbReference>
<dbReference type="CDD" id="cd12797">
    <property type="entry name" value="M23_peptidase"/>
    <property type="match status" value="1"/>
</dbReference>
<keyword evidence="2" id="KW-0175">Coiled coil</keyword>
<feature type="compositionally biased region" description="Low complexity" evidence="3">
    <location>
        <begin position="291"/>
        <end position="303"/>
    </location>
</feature>
<dbReference type="InterPro" id="IPR016047">
    <property type="entry name" value="M23ase_b-sheet_dom"/>
</dbReference>
<evidence type="ECO:0000313" key="7">
    <source>
        <dbReference type="Proteomes" id="UP000008718"/>
    </source>
</evidence>
<dbReference type="InterPro" id="IPR050570">
    <property type="entry name" value="Cell_wall_metabolism_enzyme"/>
</dbReference>
<reference key="1">
    <citation type="submission" date="2010-11" db="EMBL/GenBank/DDBJ databases">
        <title>The complete genome of Paludibacter propionicigenes DSM 17365.</title>
        <authorList>
            <consortium name="US DOE Joint Genome Institute (JGI-PGF)"/>
            <person name="Lucas S."/>
            <person name="Copeland A."/>
            <person name="Lapidus A."/>
            <person name="Bruce D."/>
            <person name="Goodwin L."/>
            <person name="Pitluck S."/>
            <person name="Kyrpides N."/>
            <person name="Mavromatis K."/>
            <person name="Ivanova N."/>
            <person name="Munk A.C."/>
            <person name="Brettin T."/>
            <person name="Detter J.C."/>
            <person name="Han C."/>
            <person name="Tapia R."/>
            <person name="Land M."/>
            <person name="Hauser L."/>
            <person name="Markowitz V."/>
            <person name="Cheng J.-F."/>
            <person name="Hugenholtz P."/>
            <person name="Woyke T."/>
            <person name="Wu D."/>
            <person name="Gronow S."/>
            <person name="Wellnitz S."/>
            <person name="Brambilla E."/>
            <person name="Klenk H.-P."/>
            <person name="Eisen J.A."/>
        </authorList>
    </citation>
    <scope>NUCLEOTIDE SEQUENCE</scope>
    <source>
        <strain>WB4</strain>
    </source>
</reference>
<feature type="coiled-coil region" evidence="2">
    <location>
        <begin position="77"/>
        <end position="118"/>
    </location>
</feature>
<accession>E4T617</accession>
<proteinExistence type="predicted"/>
<evidence type="ECO:0000256" key="2">
    <source>
        <dbReference type="SAM" id="Coils"/>
    </source>
</evidence>
<protein>
    <submittedName>
        <fullName evidence="6">Peptidase M23</fullName>
    </submittedName>
</protein>
<dbReference type="Gene3D" id="2.70.70.10">
    <property type="entry name" value="Glucose Permease (Domain IIA)"/>
    <property type="match status" value="1"/>
</dbReference>
<dbReference type="SUPFAM" id="SSF103657">
    <property type="entry name" value="BAR/IMD domain-like"/>
    <property type="match status" value="1"/>
</dbReference>
<dbReference type="InterPro" id="IPR011055">
    <property type="entry name" value="Dup_hybrid_motif"/>
</dbReference>
<dbReference type="Pfam" id="PF01551">
    <property type="entry name" value="Peptidase_M23"/>
    <property type="match status" value="1"/>
</dbReference>
<dbReference type="PANTHER" id="PTHR21666:SF289">
    <property type="entry name" value="L-ALA--D-GLU ENDOPEPTIDASE"/>
    <property type="match status" value="1"/>
</dbReference>
<dbReference type="Proteomes" id="UP000008718">
    <property type="component" value="Chromosome"/>
</dbReference>
<dbReference type="PANTHER" id="PTHR21666">
    <property type="entry name" value="PEPTIDASE-RELATED"/>
    <property type="match status" value="1"/>
</dbReference>
<feature type="region of interest" description="Disordered" evidence="3">
    <location>
        <begin position="255"/>
        <end position="305"/>
    </location>
</feature>
<dbReference type="OrthoDB" id="9815884at2"/>
<evidence type="ECO:0000256" key="1">
    <source>
        <dbReference type="ARBA" id="ARBA00022729"/>
    </source>
</evidence>
<dbReference type="KEGG" id="ppn:Palpr_2024"/>
<dbReference type="Gene3D" id="6.10.250.3150">
    <property type="match status" value="1"/>
</dbReference>
<name>E4T617_PALPW</name>
<evidence type="ECO:0000259" key="5">
    <source>
        <dbReference type="Pfam" id="PF01551"/>
    </source>
</evidence>
<reference evidence="6 7" key="2">
    <citation type="journal article" date="2011" name="Stand. Genomic Sci.">
        <title>Complete genome sequence of Paludibacter propionicigenes type strain (WB4).</title>
        <authorList>
            <person name="Gronow S."/>
            <person name="Munk C."/>
            <person name="Lapidus A."/>
            <person name="Nolan M."/>
            <person name="Lucas S."/>
            <person name="Hammon N."/>
            <person name="Deshpande S."/>
            <person name="Cheng J.F."/>
            <person name="Tapia R."/>
            <person name="Han C."/>
            <person name="Goodwin L."/>
            <person name="Pitluck S."/>
            <person name="Liolios K."/>
            <person name="Ivanova N."/>
            <person name="Mavromatis K."/>
            <person name="Mikhailova N."/>
            <person name="Pati A."/>
            <person name="Chen A."/>
            <person name="Palaniappan K."/>
            <person name="Land M."/>
            <person name="Hauser L."/>
            <person name="Chang Y.J."/>
            <person name="Jeffries C.D."/>
            <person name="Brambilla E."/>
            <person name="Rohde M."/>
            <person name="Goker M."/>
            <person name="Detter J.C."/>
            <person name="Woyke T."/>
            <person name="Bristow J."/>
            <person name="Eisen J.A."/>
            <person name="Markowitz V."/>
            <person name="Hugenholtz P."/>
            <person name="Kyrpides N.C."/>
            <person name="Klenk H.P."/>
        </authorList>
    </citation>
    <scope>NUCLEOTIDE SEQUENCE [LARGE SCALE GENOMIC DNA]</scope>
    <source>
        <strain evidence="7">DSM 17365 / JCM 13257 / WB4</strain>
    </source>
</reference>
<dbReference type="RefSeq" id="WP_013445530.1">
    <property type="nucleotide sequence ID" value="NC_014734.1"/>
</dbReference>
<organism evidence="6 7">
    <name type="scientific">Paludibacter propionicigenes (strain DSM 17365 / JCM 13257 / WB4)</name>
    <dbReference type="NCBI Taxonomy" id="694427"/>
    <lineage>
        <taxon>Bacteria</taxon>
        <taxon>Pseudomonadati</taxon>
        <taxon>Bacteroidota</taxon>
        <taxon>Bacteroidia</taxon>
        <taxon>Bacteroidales</taxon>
        <taxon>Paludibacteraceae</taxon>
        <taxon>Paludibacter</taxon>
    </lineage>
</organism>
<feature type="domain" description="M23ase beta-sheet core" evidence="5">
    <location>
        <begin position="350"/>
        <end position="443"/>
    </location>
</feature>
<dbReference type="eggNOG" id="COG4942">
    <property type="taxonomic scope" value="Bacteria"/>
</dbReference>
<feature type="compositionally biased region" description="Low complexity" evidence="3">
    <location>
        <begin position="275"/>
        <end position="284"/>
    </location>
</feature>
<keyword evidence="1 4" id="KW-0732">Signal</keyword>
<evidence type="ECO:0000256" key="4">
    <source>
        <dbReference type="SAM" id="SignalP"/>
    </source>
</evidence>
<dbReference type="SUPFAM" id="SSF51261">
    <property type="entry name" value="Duplicated hybrid motif"/>
    <property type="match status" value="1"/>
</dbReference>
<dbReference type="AlphaFoldDB" id="E4T617"/>
<keyword evidence="7" id="KW-1185">Reference proteome</keyword>
<dbReference type="InterPro" id="IPR027267">
    <property type="entry name" value="AH/BAR_dom_sf"/>
</dbReference>
<sequence length="449" mass="51489">MHFTLNNRLKVIVLFLMTAVFTLSAQSVKDLEKQRKATLQKLEATSKMLNETNQSKKTSLNKLNIISKNINERKTLIKNISSEISMMDVQIKKLNDEKQKLESKLEKLKSDYVKLVQEAHINRSLYARIMFVLSSSSFDQSYRRLRYLQQYSDYRKQQVGEIEQVKTEIVHKNDSINNHKVTKVEVVKQKEVETKNLSKDEQKEKVLLTDLQKKEKKLREDQKVQQKKAAELNNQIERLIAEQIRKAEAKRAAAEKKRLAEAKRRAAEEPRYKAKSNTKSSSKSTSEERPTASTTPSSSASVSALTKEESLISGNFERNIGRLPWPTSNGFIRGHYGIQPHPVLKFVTTNNKGIYIQTPAGSNARAVFEGVVTQRFSIPGSNNGVIIQHGNYRTVYANLTQIFVREGDHVSSKQAIGKIYTDDDENKTELYFQIYNGRNVQNPEHWIAR</sequence>
<dbReference type="STRING" id="694427.Palpr_2024"/>
<gene>
    <name evidence="6" type="ordered locus">Palpr_2024</name>
</gene>
<evidence type="ECO:0000256" key="3">
    <source>
        <dbReference type="SAM" id="MobiDB-lite"/>
    </source>
</evidence>
<dbReference type="HOGENOM" id="CLU_029425_4_2_10"/>
<dbReference type="EMBL" id="CP002345">
    <property type="protein sequence ID" value="ADQ80161.1"/>
    <property type="molecule type" value="Genomic_DNA"/>
</dbReference>
<feature type="compositionally biased region" description="Basic and acidic residues" evidence="3">
    <location>
        <begin position="255"/>
        <end position="272"/>
    </location>
</feature>
<feature type="signal peptide" evidence="4">
    <location>
        <begin position="1"/>
        <end position="25"/>
    </location>
</feature>
<feature type="chain" id="PRO_5003189180" evidence="4">
    <location>
        <begin position="26"/>
        <end position="449"/>
    </location>
</feature>